<dbReference type="Pfam" id="PF11495">
    <property type="entry name" value="Regulator_TrmB"/>
    <property type="match status" value="1"/>
</dbReference>
<protein>
    <submittedName>
        <fullName evidence="5">Transcriptional regulator, TrmB</fullName>
    </submittedName>
</protein>
<evidence type="ECO:0000256" key="2">
    <source>
        <dbReference type="SAM" id="MobiDB-lite"/>
    </source>
</evidence>
<feature type="region of interest" description="Disordered" evidence="2">
    <location>
        <begin position="348"/>
        <end position="373"/>
    </location>
</feature>
<organism evidence="5 6">
    <name type="scientific">Halorubrum lacusprofundi (strain ATCC 49239 / DSM 5036 / JCM 8891 / ACAM 34)</name>
    <dbReference type="NCBI Taxonomy" id="416348"/>
    <lineage>
        <taxon>Archaea</taxon>
        <taxon>Methanobacteriati</taxon>
        <taxon>Methanobacteriota</taxon>
        <taxon>Stenosarchaea group</taxon>
        <taxon>Halobacteria</taxon>
        <taxon>Halobacteriales</taxon>
        <taxon>Haloferacaceae</taxon>
        <taxon>Halorubrum</taxon>
    </lineage>
</organism>
<dbReference type="EMBL" id="CP001365">
    <property type="protein sequence ID" value="ACM56145.1"/>
    <property type="molecule type" value="Genomic_DNA"/>
</dbReference>
<dbReference type="Proteomes" id="UP000000740">
    <property type="component" value="Chromosome 1"/>
</dbReference>
<keyword evidence="6" id="KW-1185">Reference proteome</keyword>
<dbReference type="eggNOG" id="arCOG02038">
    <property type="taxonomic scope" value="Archaea"/>
</dbReference>
<proteinExistence type="inferred from homology"/>
<dbReference type="InterPro" id="IPR021586">
    <property type="entry name" value="Tscrpt_reg_TrmB_C"/>
</dbReference>
<dbReference type="InterPro" id="IPR002831">
    <property type="entry name" value="Tscrpt_reg_TrmB_N"/>
</dbReference>
<evidence type="ECO:0000256" key="1">
    <source>
        <dbReference type="ARBA" id="ARBA00007287"/>
    </source>
</evidence>
<dbReference type="GeneID" id="7401678"/>
<dbReference type="InterPro" id="IPR051797">
    <property type="entry name" value="TrmB-like"/>
</dbReference>
<name>B9LTL1_HALLT</name>
<evidence type="ECO:0000313" key="6">
    <source>
        <dbReference type="Proteomes" id="UP000000740"/>
    </source>
</evidence>
<dbReference type="SUPFAM" id="SSF159071">
    <property type="entry name" value="TrmB C-terminal domain-like"/>
    <property type="match status" value="1"/>
</dbReference>
<dbReference type="RefSeq" id="WP_012659780.1">
    <property type="nucleotide sequence ID" value="NC_012029.1"/>
</dbReference>
<dbReference type="HOGENOM" id="CLU_062979_0_0_2"/>
<gene>
    <name evidence="5" type="ordered locus">Hlac_0543</name>
</gene>
<accession>B9LTL1</accession>
<dbReference type="Pfam" id="PF01978">
    <property type="entry name" value="TrmB"/>
    <property type="match status" value="1"/>
</dbReference>
<dbReference type="CDD" id="cd09124">
    <property type="entry name" value="PLDc_like_TrmB_middle"/>
    <property type="match status" value="1"/>
</dbReference>
<evidence type="ECO:0000259" key="4">
    <source>
        <dbReference type="Pfam" id="PF11495"/>
    </source>
</evidence>
<dbReference type="InterPro" id="IPR036388">
    <property type="entry name" value="WH-like_DNA-bd_sf"/>
</dbReference>
<dbReference type="KEGG" id="hla:Hlac_0543"/>
<evidence type="ECO:0000259" key="3">
    <source>
        <dbReference type="Pfam" id="PF01978"/>
    </source>
</evidence>
<comment type="similarity">
    <text evidence="1">Belongs to the transcriptional regulator TrmB family.</text>
</comment>
<feature type="domain" description="Transcription regulator TrmB C-terminal" evidence="4">
    <location>
        <begin position="109"/>
        <end position="351"/>
    </location>
</feature>
<dbReference type="Gene3D" id="1.10.10.10">
    <property type="entry name" value="Winged helix-like DNA-binding domain superfamily/Winged helix DNA-binding domain"/>
    <property type="match status" value="1"/>
</dbReference>
<sequence>MDDRTLNDLLRRFGLSDKEVDTYLSLLAHGEAKASTVADAAGVSKRYVYSVSESLAERGFVEVNDHVVPTTIRANPPDEVINRLRSDVDAIRPGLEERFSRVERQTEQFEVIKSRVTVIKRIRSLLADADSEVTLSIAAGHLPEIRDSLVEAVDRGVLVLLIVSGADEVPDDIDEGLDGVASVVRTWREAMPTLLTVDSAAGVVAPPELLRRSNTDRQAIHFSQEQLAPVIVGSFLGNYWPAANEIATAAPAPLPVEYANFRHTVLQVTLRLRVGEIPRVTVGGRWTDRDEPAEISGRVVESKQGMVEPTTNEFPVQHSLVVETDDGKTVTVGGQGAFVEDIEADLVRIEEDDGDHEEADAGESDEADGADGV</sequence>
<dbReference type="AlphaFoldDB" id="B9LTL1"/>
<dbReference type="InterPro" id="IPR036390">
    <property type="entry name" value="WH_DNA-bd_sf"/>
</dbReference>
<dbReference type="SUPFAM" id="SSF46785">
    <property type="entry name" value="Winged helix' DNA-binding domain"/>
    <property type="match status" value="1"/>
</dbReference>
<dbReference type="PANTHER" id="PTHR34293">
    <property type="entry name" value="HTH-TYPE TRANSCRIPTIONAL REGULATOR TRMBL2"/>
    <property type="match status" value="1"/>
</dbReference>
<evidence type="ECO:0000313" key="5">
    <source>
        <dbReference type="EMBL" id="ACM56145.1"/>
    </source>
</evidence>
<reference evidence="5 6" key="1">
    <citation type="journal article" date="2016" name="Stand. Genomic Sci.">
        <title>Complete genome sequence of the Antarctic Halorubrum lacusprofundi type strain ACAM 34.</title>
        <authorList>
            <person name="Anderson I.J."/>
            <person name="DasSarma P."/>
            <person name="Lucas S."/>
            <person name="Copeland A."/>
            <person name="Lapidus A."/>
            <person name="Del Rio T.G."/>
            <person name="Tice H."/>
            <person name="Dalin E."/>
            <person name="Bruce D.C."/>
            <person name="Goodwin L."/>
            <person name="Pitluck S."/>
            <person name="Sims D."/>
            <person name="Brettin T.S."/>
            <person name="Detter J.C."/>
            <person name="Han C.S."/>
            <person name="Larimer F."/>
            <person name="Hauser L."/>
            <person name="Land M."/>
            <person name="Ivanova N."/>
            <person name="Richardson P."/>
            <person name="Cavicchioli R."/>
            <person name="DasSarma S."/>
            <person name="Woese C.R."/>
            <person name="Kyrpides N.C."/>
        </authorList>
    </citation>
    <scope>NUCLEOTIDE SEQUENCE [LARGE SCALE GENOMIC DNA]</scope>
    <source>
        <strain evidence="6">ATCC 49239 / DSM 5036 / JCM 8891 / ACAM 34</strain>
    </source>
</reference>
<feature type="domain" description="Transcription regulator TrmB N-terminal" evidence="3">
    <location>
        <begin position="10"/>
        <end position="77"/>
    </location>
</feature>
<dbReference type="PANTHER" id="PTHR34293:SF1">
    <property type="entry name" value="HTH-TYPE TRANSCRIPTIONAL REGULATOR TRMBL2"/>
    <property type="match status" value="1"/>
</dbReference>